<evidence type="ECO:0000256" key="3">
    <source>
        <dbReference type="ARBA" id="ARBA00022771"/>
    </source>
</evidence>
<protein>
    <recommendedName>
        <fullName evidence="10">GATA-type domain-containing protein</fullName>
    </recommendedName>
</protein>
<keyword evidence="6" id="KW-0804">Transcription</keyword>
<evidence type="ECO:0000256" key="6">
    <source>
        <dbReference type="ARBA" id="ARBA00023163"/>
    </source>
</evidence>
<dbReference type="Pfam" id="PF08550">
    <property type="entry name" value="GATA_AreA"/>
    <property type="match status" value="1"/>
</dbReference>
<keyword evidence="2" id="KW-0479">Metal-binding</keyword>
<evidence type="ECO:0000256" key="7">
    <source>
        <dbReference type="ARBA" id="ARBA00023242"/>
    </source>
</evidence>
<feature type="region of interest" description="Disordered" evidence="9">
    <location>
        <begin position="103"/>
        <end position="154"/>
    </location>
</feature>
<evidence type="ECO:0000313" key="11">
    <source>
        <dbReference type="EMBL" id="OBA20333.1"/>
    </source>
</evidence>
<dbReference type="GeneID" id="30027191"/>
<sequence>MAAKNHSSTPARLAVRELAQDADDSSLKIIRMYHNKRYLPHSERVSNLAWRIQNNKALKQARGRLLKPARAPAPPGRPDPTAASKAPDDFDYVAHIRRISQDEYAAQARGPPARSASFQLGATTTPSPAMAPADPLFLDSQWPPPPPDPPASSFLSSYIDSLESTIKNDYHPVRPRDQSLAAADSSGHYVSDKVPLDRRQARLLACSNCHTRTTPLWRKTAAGDTLCNACGLFYKLHGTLRPANAAFAPPPDARGPRPAPPNPLFQGSVDGAISSRNTGLFSQMGDVPHFTNPSQHVSAGVSTQAVARLKPGDFFGSAELMAMLPAAWGSNAPDAADNGADEIDRLLNMNLFQLDHLALDKLGSGFAGHGFDSRGMEATDEILIDEAATGLANYNWLDFQH</sequence>
<dbReference type="PRINTS" id="PR00619">
    <property type="entry name" value="GATAZNFINGER"/>
</dbReference>
<reference evidence="11 12" key="1">
    <citation type="submission" date="2016-05" db="EMBL/GenBank/DDBJ databases">
        <title>Comparative genomics of biotechnologically important yeasts.</title>
        <authorList>
            <consortium name="DOE Joint Genome Institute"/>
            <person name="Riley R."/>
            <person name="Haridas S."/>
            <person name="Wolfe K.H."/>
            <person name="Lopes M.R."/>
            <person name="Hittinger C.T."/>
            <person name="Goker M."/>
            <person name="Salamov A."/>
            <person name="Wisecaver J."/>
            <person name="Long T.M."/>
            <person name="Aerts A.L."/>
            <person name="Barry K."/>
            <person name="Choi C."/>
            <person name="Clum A."/>
            <person name="Coughlan A.Y."/>
            <person name="Deshpande S."/>
            <person name="Douglass A.P."/>
            <person name="Hanson S.J."/>
            <person name="Klenk H.-P."/>
            <person name="LaButti K."/>
            <person name="Lapidus A."/>
            <person name="Lindquist E."/>
            <person name="Lipzen A."/>
            <person name="Meier-kolthoff J.P."/>
            <person name="Ohm R.A."/>
            <person name="Otillar R.P."/>
            <person name="Pangilinan J."/>
            <person name="Peng Y."/>
            <person name="Rokas A."/>
            <person name="Rosa C.A."/>
            <person name="Scheuner C."/>
            <person name="Sibirny A.A."/>
            <person name="Slot J.C."/>
            <person name="Stielow J.B."/>
            <person name="Sun H."/>
            <person name="Kurtzman C.P."/>
            <person name="Blackwell M."/>
            <person name="Grigoriev I.V."/>
            <person name="Jeffries T.W."/>
        </authorList>
    </citation>
    <scope>NUCLEOTIDE SEQUENCE [LARGE SCALE GENOMIC DNA]</scope>
    <source>
        <strain evidence="11 12">NRRL YB-4993</strain>
    </source>
</reference>
<dbReference type="InterPro" id="IPR000679">
    <property type="entry name" value="Znf_GATA"/>
</dbReference>
<name>A0A1A0H8X5_9ASCO</name>
<dbReference type="GO" id="GO:0000981">
    <property type="term" value="F:DNA-binding transcription factor activity, RNA polymerase II-specific"/>
    <property type="evidence" value="ECO:0007669"/>
    <property type="project" value="TreeGrafter"/>
</dbReference>
<evidence type="ECO:0000259" key="10">
    <source>
        <dbReference type="PROSITE" id="PS50114"/>
    </source>
</evidence>
<dbReference type="GO" id="GO:0005634">
    <property type="term" value="C:nucleus"/>
    <property type="evidence" value="ECO:0007669"/>
    <property type="project" value="UniProtKB-SubCell"/>
</dbReference>
<evidence type="ECO:0000256" key="5">
    <source>
        <dbReference type="ARBA" id="ARBA00023015"/>
    </source>
</evidence>
<keyword evidence="5" id="KW-0805">Transcription regulation</keyword>
<dbReference type="Pfam" id="PF00320">
    <property type="entry name" value="GATA"/>
    <property type="match status" value="1"/>
</dbReference>
<dbReference type="EMBL" id="LXTC01000004">
    <property type="protein sequence ID" value="OBA20333.1"/>
    <property type="molecule type" value="Genomic_DNA"/>
</dbReference>
<evidence type="ECO:0000256" key="4">
    <source>
        <dbReference type="ARBA" id="ARBA00022833"/>
    </source>
</evidence>
<dbReference type="AlphaFoldDB" id="A0A1A0H8X5"/>
<keyword evidence="7" id="KW-0539">Nucleus</keyword>
<dbReference type="PROSITE" id="PS00344">
    <property type="entry name" value="GATA_ZN_FINGER_1"/>
    <property type="match status" value="1"/>
</dbReference>
<dbReference type="SUPFAM" id="SSF57716">
    <property type="entry name" value="Glucocorticoid receptor-like (DNA-binding domain)"/>
    <property type="match status" value="1"/>
</dbReference>
<comment type="caution">
    <text evidence="11">The sequence shown here is derived from an EMBL/GenBank/DDBJ whole genome shotgun (WGS) entry which is preliminary data.</text>
</comment>
<dbReference type="STRING" id="869754.A0A1A0H8X5"/>
<comment type="subcellular location">
    <subcellularLocation>
        <location evidence="1">Nucleus</location>
    </subcellularLocation>
</comment>
<evidence type="ECO:0000256" key="1">
    <source>
        <dbReference type="ARBA" id="ARBA00004123"/>
    </source>
</evidence>
<dbReference type="Gene3D" id="3.30.50.10">
    <property type="entry name" value="Erythroid Transcription Factor GATA-1, subunit A"/>
    <property type="match status" value="1"/>
</dbReference>
<proteinExistence type="predicted"/>
<dbReference type="RefSeq" id="XP_018710855.1">
    <property type="nucleotide sequence ID" value="XM_018854215.1"/>
</dbReference>
<organism evidence="11 12">
    <name type="scientific">Metschnikowia bicuspidata var. bicuspidata NRRL YB-4993</name>
    <dbReference type="NCBI Taxonomy" id="869754"/>
    <lineage>
        <taxon>Eukaryota</taxon>
        <taxon>Fungi</taxon>
        <taxon>Dikarya</taxon>
        <taxon>Ascomycota</taxon>
        <taxon>Saccharomycotina</taxon>
        <taxon>Pichiomycetes</taxon>
        <taxon>Metschnikowiaceae</taxon>
        <taxon>Metschnikowia</taxon>
    </lineage>
</organism>
<evidence type="ECO:0000256" key="8">
    <source>
        <dbReference type="PROSITE-ProRule" id="PRU00094"/>
    </source>
</evidence>
<dbReference type="Proteomes" id="UP000092555">
    <property type="component" value="Unassembled WGS sequence"/>
</dbReference>
<feature type="compositionally biased region" description="Low complexity" evidence="9">
    <location>
        <begin position="122"/>
        <end position="141"/>
    </location>
</feature>
<dbReference type="GO" id="GO:0000978">
    <property type="term" value="F:RNA polymerase II cis-regulatory region sequence-specific DNA binding"/>
    <property type="evidence" value="ECO:0007669"/>
    <property type="project" value="TreeGrafter"/>
</dbReference>
<evidence type="ECO:0000313" key="12">
    <source>
        <dbReference type="Proteomes" id="UP000092555"/>
    </source>
</evidence>
<feature type="region of interest" description="Disordered" evidence="9">
    <location>
        <begin position="67"/>
        <end position="88"/>
    </location>
</feature>
<keyword evidence="3 8" id="KW-0863">Zinc-finger</keyword>
<dbReference type="GO" id="GO:0000122">
    <property type="term" value="P:negative regulation of transcription by RNA polymerase II"/>
    <property type="evidence" value="ECO:0007669"/>
    <property type="project" value="TreeGrafter"/>
</dbReference>
<evidence type="ECO:0000256" key="2">
    <source>
        <dbReference type="ARBA" id="ARBA00022723"/>
    </source>
</evidence>
<dbReference type="PANTHER" id="PTHR10071:SF281">
    <property type="entry name" value="BOX A-BINDING FACTOR-RELATED"/>
    <property type="match status" value="1"/>
</dbReference>
<feature type="domain" description="GATA-type" evidence="10">
    <location>
        <begin position="206"/>
        <end position="254"/>
    </location>
</feature>
<dbReference type="CDD" id="cd00202">
    <property type="entry name" value="ZnF_GATA"/>
    <property type="match status" value="1"/>
</dbReference>
<evidence type="ECO:0000256" key="9">
    <source>
        <dbReference type="SAM" id="MobiDB-lite"/>
    </source>
</evidence>
<dbReference type="GO" id="GO:0045944">
    <property type="term" value="P:positive regulation of transcription by RNA polymerase II"/>
    <property type="evidence" value="ECO:0007669"/>
    <property type="project" value="TreeGrafter"/>
</dbReference>
<dbReference type="InterPro" id="IPR039355">
    <property type="entry name" value="Transcription_factor_GATA"/>
</dbReference>
<dbReference type="SMART" id="SM00401">
    <property type="entry name" value="ZnF_GATA"/>
    <property type="match status" value="1"/>
</dbReference>
<dbReference type="InterPro" id="IPR013088">
    <property type="entry name" value="Znf_NHR/GATA"/>
</dbReference>
<dbReference type="PANTHER" id="PTHR10071">
    <property type="entry name" value="TRANSCRIPTION FACTOR GATA FAMILY MEMBER"/>
    <property type="match status" value="1"/>
</dbReference>
<dbReference type="GO" id="GO:0008270">
    <property type="term" value="F:zinc ion binding"/>
    <property type="evidence" value="ECO:0007669"/>
    <property type="project" value="UniProtKB-KW"/>
</dbReference>
<dbReference type="OrthoDB" id="515401at2759"/>
<gene>
    <name evidence="11" type="ORF">METBIDRAFT_12358</name>
</gene>
<keyword evidence="4" id="KW-0862">Zinc</keyword>
<accession>A0A1A0H8X5</accession>
<dbReference type="InterPro" id="IPR013860">
    <property type="entry name" value="AreA_GATA"/>
</dbReference>
<keyword evidence="12" id="KW-1185">Reference proteome</keyword>
<dbReference type="PROSITE" id="PS50114">
    <property type="entry name" value="GATA_ZN_FINGER_2"/>
    <property type="match status" value="1"/>
</dbReference>